<proteinExistence type="predicted"/>
<protein>
    <submittedName>
        <fullName evidence="1">Uncharacterized protein</fullName>
    </submittedName>
</protein>
<accession>A0AAX6I980</accession>
<dbReference type="Proteomes" id="UP001140949">
    <property type="component" value="Unassembled WGS sequence"/>
</dbReference>
<evidence type="ECO:0000313" key="1">
    <source>
        <dbReference type="EMBL" id="KAJ6849826.1"/>
    </source>
</evidence>
<reference evidence="1" key="1">
    <citation type="journal article" date="2023" name="GigaByte">
        <title>Genome assembly of the bearded iris, Iris pallida Lam.</title>
        <authorList>
            <person name="Bruccoleri R.E."/>
            <person name="Oakeley E.J."/>
            <person name="Faust A.M.E."/>
            <person name="Altorfer M."/>
            <person name="Dessus-Babus S."/>
            <person name="Burckhardt D."/>
            <person name="Oertli M."/>
            <person name="Naumann U."/>
            <person name="Petersen F."/>
            <person name="Wong J."/>
        </authorList>
    </citation>
    <scope>NUCLEOTIDE SEQUENCE</scope>
    <source>
        <strain evidence="1">GSM-AAB239-AS_SAM_17_03QT</strain>
    </source>
</reference>
<sequence>MVKNLERVVLWIMSLVLRIASLREKVTWRKQSQNCLI</sequence>
<organism evidence="1 2">
    <name type="scientific">Iris pallida</name>
    <name type="common">Sweet iris</name>
    <dbReference type="NCBI Taxonomy" id="29817"/>
    <lineage>
        <taxon>Eukaryota</taxon>
        <taxon>Viridiplantae</taxon>
        <taxon>Streptophyta</taxon>
        <taxon>Embryophyta</taxon>
        <taxon>Tracheophyta</taxon>
        <taxon>Spermatophyta</taxon>
        <taxon>Magnoliopsida</taxon>
        <taxon>Liliopsida</taxon>
        <taxon>Asparagales</taxon>
        <taxon>Iridaceae</taxon>
        <taxon>Iridoideae</taxon>
        <taxon>Irideae</taxon>
        <taxon>Iris</taxon>
    </lineage>
</organism>
<name>A0AAX6I980_IRIPA</name>
<dbReference type="AlphaFoldDB" id="A0AAX6I980"/>
<comment type="caution">
    <text evidence="1">The sequence shown here is derived from an EMBL/GenBank/DDBJ whole genome shotgun (WGS) entry which is preliminary data.</text>
</comment>
<keyword evidence="2" id="KW-1185">Reference proteome</keyword>
<reference evidence="1" key="2">
    <citation type="submission" date="2023-04" db="EMBL/GenBank/DDBJ databases">
        <authorList>
            <person name="Bruccoleri R.E."/>
            <person name="Oakeley E.J."/>
            <person name="Faust A.-M."/>
            <person name="Dessus-Babus S."/>
            <person name="Altorfer M."/>
            <person name="Burckhardt D."/>
            <person name="Oertli M."/>
            <person name="Naumann U."/>
            <person name="Petersen F."/>
            <person name="Wong J."/>
        </authorList>
    </citation>
    <scope>NUCLEOTIDE SEQUENCE</scope>
    <source>
        <strain evidence="1">GSM-AAB239-AS_SAM_17_03QT</strain>
        <tissue evidence="1">Leaf</tissue>
    </source>
</reference>
<gene>
    <name evidence="1" type="ORF">M6B38_267040</name>
</gene>
<dbReference type="EMBL" id="JANAVB010003399">
    <property type="protein sequence ID" value="KAJ6849826.1"/>
    <property type="molecule type" value="Genomic_DNA"/>
</dbReference>
<evidence type="ECO:0000313" key="2">
    <source>
        <dbReference type="Proteomes" id="UP001140949"/>
    </source>
</evidence>